<name>A0A2P7NVV1_9PROT</name>
<keyword evidence="3" id="KW-1185">Reference proteome</keyword>
<evidence type="ECO:0000256" key="1">
    <source>
        <dbReference type="ARBA" id="ARBA00010169"/>
    </source>
</evidence>
<dbReference type="Gene3D" id="3.30.70.120">
    <property type="match status" value="1"/>
</dbReference>
<evidence type="ECO:0000313" key="3">
    <source>
        <dbReference type="Proteomes" id="UP000241912"/>
    </source>
</evidence>
<accession>A0A2P7NVV1</accession>
<protein>
    <submittedName>
        <fullName evidence="2">Divalent-cation tolerance protein CutA</fullName>
    </submittedName>
</protein>
<dbReference type="GO" id="GO:0005507">
    <property type="term" value="F:copper ion binding"/>
    <property type="evidence" value="ECO:0007669"/>
    <property type="project" value="TreeGrafter"/>
</dbReference>
<dbReference type="EMBL" id="PXXU01000018">
    <property type="protein sequence ID" value="PSJ17559.1"/>
    <property type="molecule type" value="Genomic_DNA"/>
</dbReference>
<dbReference type="PANTHER" id="PTHR23419:SF8">
    <property type="entry name" value="FI09726P"/>
    <property type="match status" value="1"/>
</dbReference>
<dbReference type="RefSeq" id="WP_106706703.1">
    <property type="nucleotide sequence ID" value="NZ_PXXU01000018.1"/>
</dbReference>
<dbReference type="GO" id="GO:0010038">
    <property type="term" value="P:response to metal ion"/>
    <property type="evidence" value="ECO:0007669"/>
    <property type="project" value="InterPro"/>
</dbReference>
<dbReference type="InterPro" id="IPR004323">
    <property type="entry name" value="Ion_tolerance_CutA"/>
</dbReference>
<dbReference type="OrthoDB" id="37622at2"/>
<dbReference type="InterPro" id="IPR011322">
    <property type="entry name" value="N-reg_PII-like_a/b"/>
</dbReference>
<reference evidence="2 3" key="1">
    <citation type="submission" date="2018-03" db="EMBL/GenBank/DDBJ databases">
        <title>Draft genome of Nitrosomonas supralitoralis APG5.</title>
        <authorList>
            <person name="Urakawa H."/>
            <person name="Lopez J.V."/>
        </authorList>
    </citation>
    <scope>NUCLEOTIDE SEQUENCE [LARGE SCALE GENOMIC DNA]</scope>
    <source>
        <strain evidence="2 3">APG5</strain>
    </source>
</reference>
<dbReference type="Proteomes" id="UP000241912">
    <property type="component" value="Unassembled WGS sequence"/>
</dbReference>
<dbReference type="SUPFAM" id="SSF54913">
    <property type="entry name" value="GlnB-like"/>
    <property type="match status" value="1"/>
</dbReference>
<gene>
    <name evidence="2" type="ORF">C7H79_07555</name>
</gene>
<dbReference type="InterPro" id="IPR015867">
    <property type="entry name" value="N-reg_PII/ATP_PRibTrfase_C"/>
</dbReference>
<proteinExistence type="inferred from homology"/>
<evidence type="ECO:0000313" key="2">
    <source>
        <dbReference type="EMBL" id="PSJ17559.1"/>
    </source>
</evidence>
<sequence length="107" mass="12221">MEPVLIITNFPDKNSALTLAEALVDQHLAACVNALSPCTSIFRWKDNIESAEETPLLIKTQRQHYDRIEQLIKMMHPYELPEVIMVPILSGLPAYLQWIDDETTLTD</sequence>
<comment type="caution">
    <text evidence="2">The sequence shown here is derived from an EMBL/GenBank/DDBJ whole genome shotgun (WGS) entry which is preliminary data.</text>
</comment>
<dbReference type="Pfam" id="PF03091">
    <property type="entry name" value="CutA1"/>
    <property type="match status" value="1"/>
</dbReference>
<dbReference type="PANTHER" id="PTHR23419">
    <property type="entry name" value="DIVALENT CATION TOLERANCE CUTA-RELATED"/>
    <property type="match status" value="1"/>
</dbReference>
<organism evidence="2 3">
    <name type="scientific">Nitrosomonas supralitoralis</name>
    <dbReference type="NCBI Taxonomy" id="2116706"/>
    <lineage>
        <taxon>Bacteria</taxon>
        <taxon>Pseudomonadati</taxon>
        <taxon>Pseudomonadota</taxon>
        <taxon>Betaproteobacteria</taxon>
        <taxon>Nitrosomonadales</taxon>
        <taxon>Nitrosomonadaceae</taxon>
        <taxon>Nitrosomonas</taxon>
    </lineage>
</organism>
<comment type="similarity">
    <text evidence="1">Belongs to the CutA family.</text>
</comment>
<dbReference type="AlphaFoldDB" id="A0A2P7NVV1"/>